<feature type="compositionally biased region" description="Polar residues" evidence="1">
    <location>
        <begin position="509"/>
        <end position="523"/>
    </location>
</feature>
<evidence type="ECO:0000313" key="4">
    <source>
        <dbReference type="Proteomes" id="UP000622797"/>
    </source>
</evidence>
<organism evidence="3 4">
    <name type="scientific">Fusarium sarcochroum</name>
    <dbReference type="NCBI Taxonomy" id="1208366"/>
    <lineage>
        <taxon>Eukaryota</taxon>
        <taxon>Fungi</taxon>
        <taxon>Dikarya</taxon>
        <taxon>Ascomycota</taxon>
        <taxon>Pezizomycotina</taxon>
        <taxon>Sordariomycetes</taxon>
        <taxon>Hypocreomycetidae</taxon>
        <taxon>Hypocreales</taxon>
        <taxon>Nectriaceae</taxon>
        <taxon>Fusarium</taxon>
        <taxon>Fusarium lateritium species complex</taxon>
    </lineage>
</organism>
<dbReference type="PANTHER" id="PTHR24359">
    <property type="entry name" value="SERINE/THREONINE-PROTEIN KINASE SBK1"/>
    <property type="match status" value="1"/>
</dbReference>
<reference evidence="3" key="2">
    <citation type="submission" date="2020-05" db="EMBL/GenBank/DDBJ databases">
        <authorList>
            <person name="Kim H.-S."/>
            <person name="Proctor R.H."/>
            <person name="Brown D.W."/>
        </authorList>
    </citation>
    <scope>NUCLEOTIDE SEQUENCE</scope>
    <source>
        <strain evidence="3">NRRL 20472</strain>
    </source>
</reference>
<evidence type="ECO:0000259" key="2">
    <source>
        <dbReference type="PROSITE" id="PS50011"/>
    </source>
</evidence>
<dbReference type="OrthoDB" id="195446at2759"/>
<feature type="compositionally biased region" description="Polar residues" evidence="1">
    <location>
        <begin position="540"/>
        <end position="549"/>
    </location>
</feature>
<comment type="caution">
    <text evidence="3">The sequence shown here is derived from an EMBL/GenBank/DDBJ whole genome shotgun (WGS) entry which is preliminary data.</text>
</comment>
<feature type="region of interest" description="Disordered" evidence="1">
    <location>
        <begin position="405"/>
        <end position="464"/>
    </location>
</feature>
<accession>A0A8H4X7L4</accession>
<gene>
    <name evidence="3" type="ORF">FSARC_7145</name>
</gene>
<dbReference type="EMBL" id="JABEXW010000380">
    <property type="protein sequence ID" value="KAF4964967.1"/>
    <property type="molecule type" value="Genomic_DNA"/>
</dbReference>
<feature type="region of interest" description="Disordered" evidence="1">
    <location>
        <begin position="206"/>
        <end position="278"/>
    </location>
</feature>
<feature type="compositionally biased region" description="Basic and acidic residues" evidence="1">
    <location>
        <begin position="447"/>
        <end position="456"/>
    </location>
</feature>
<dbReference type="PANTHER" id="PTHR24359:SF1">
    <property type="entry name" value="INHIBITOR OF NUCLEAR FACTOR KAPPA-B KINASE EPSILON SUBUNIT HOMOLOG 1-RELATED"/>
    <property type="match status" value="1"/>
</dbReference>
<name>A0A8H4X7L4_9HYPO</name>
<dbReference type="SMART" id="SM00220">
    <property type="entry name" value="S_TKc"/>
    <property type="match status" value="1"/>
</dbReference>
<feature type="region of interest" description="Disordered" evidence="1">
    <location>
        <begin position="509"/>
        <end position="550"/>
    </location>
</feature>
<keyword evidence="4" id="KW-1185">Reference proteome</keyword>
<protein>
    <recommendedName>
        <fullName evidence="2">Protein kinase domain-containing protein</fullName>
    </recommendedName>
</protein>
<feature type="compositionally biased region" description="Polar residues" evidence="1">
    <location>
        <begin position="409"/>
        <end position="430"/>
    </location>
</feature>
<evidence type="ECO:0000313" key="3">
    <source>
        <dbReference type="EMBL" id="KAF4964967.1"/>
    </source>
</evidence>
<feature type="region of interest" description="Disordered" evidence="1">
    <location>
        <begin position="92"/>
        <end position="113"/>
    </location>
</feature>
<dbReference type="Gene3D" id="1.10.510.10">
    <property type="entry name" value="Transferase(Phosphotransferase) domain 1"/>
    <property type="match status" value="1"/>
</dbReference>
<dbReference type="PROSITE" id="PS50011">
    <property type="entry name" value="PROTEIN_KINASE_DOM"/>
    <property type="match status" value="1"/>
</dbReference>
<dbReference type="GO" id="GO:0004674">
    <property type="term" value="F:protein serine/threonine kinase activity"/>
    <property type="evidence" value="ECO:0007669"/>
    <property type="project" value="TreeGrafter"/>
</dbReference>
<dbReference type="InterPro" id="IPR000719">
    <property type="entry name" value="Prot_kinase_dom"/>
</dbReference>
<dbReference type="Proteomes" id="UP000622797">
    <property type="component" value="Unassembled WGS sequence"/>
</dbReference>
<feature type="compositionally biased region" description="Polar residues" evidence="1">
    <location>
        <begin position="252"/>
        <end position="266"/>
    </location>
</feature>
<dbReference type="CDD" id="cd00180">
    <property type="entry name" value="PKc"/>
    <property type="match status" value="1"/>
</dbReference>
<dbReference type="InterPro" id="IPR011009">
    <property type="entry name" value="Kinase-like_dom_sf"/>
</dbReference>
<evidence type="ECO:0000256" key="1">
    <source>
        <dbReference type="SAM" id="MobiDB-lite"/>
    </source>
</evidence>
<dbReference type="Pfam" id="PF00069">
    <property type="entry name" value="Pkinase"/>
    <property type="match status" value="1"/>
</dbReference>
<proteinExistence type="predicted"/>
<dbReference type="SUPFAM" id="SSF56112">
    <property type="entry name" value="Protein kinase-like (PK-like)"/>
    <property type="match status" value="1"/>
</dbReference>
<sequence>MFQATQPEPILAIATACEESFANSLRVLTSEQLDESAVTLREHEKRFVNWTAYLGVFAENQGSLDQRLKRHPQYRDLILMTLEILKANLVQMTAEPSEPSSDESSDEEANRRKVELDGVRKSLNELNRFAIHIRQVSTSSLDARVRAFGAKRPEQISPFEIRAWLTINSLHPRAQQELRKHLSKLMTHTHTRLLYWQSHDYKLRADRRRRSKKRQDPTLQEPASRPIIGSSHQRPQPNMFQGASKSMEHNKSLSGTHASELRSQISGPPANVPPEVTLPISSRAGASTVVGGGAKFPDPPVFEEGEDLKRCPLCRKIFARADFENSLWWKGHVNEDLMPFACISTTCSESPSFNRRSDWKDHTEKYHGNFEGVDSDETPSIVFQGNFMDECPLCRRSLDESACQHSERPVQQSSSETLESVPPESNMTINKNEKRSKAVRFAQTADESTRDTDASKKTGTKSTNLPASSAVKLMINHIAEHLQFLSLLTQRLSSAGQLEEGEIQDFTSSQGLVNSRASGQRSTLVDGIESGDLPDANEHNAPSNGTVQASRFPVLEPPVEAMPSVDWGELLNTATYDEREDDKISHMKNRVAELDRLLGVVLDWLRAPGRTPDRTTEKSVSEVMQQQRSWLMDIQKANSDALTRSIAFISAAEKLPRENVYGFFETALSSQNRGEDDILVDYCAEQVWDTRPYQNSHSADGNEISSRRVLFALLLLMDQPLYILWFVKEEISDLDIPLSPQTLRQLIPLWSEDQITDFTYFQGLSSRDDPAHNFIKYIADHSLKGLNGNDNEVEFIHPATTRDWWEKQEDDTLRHVLNPQLRMDPRTILDDYMNVLSILVYIKRTQLIPLFIRNSFQDCHLPVLDCLQFGDGPKQVDMMREFFDNQWRFCPFIFSSDTLVDRAKLDPRQILPIQDEARQTGRARNSKSIVRRVTLYPGCYDLAWSHTGNVALKVYRTKEKGALRDRWNRECDTLSWIESYEHIVHCLGSFEQNYRCYIVLEFASSGSLLELFKHDERPVTPAEHDCFLQSLMGLALAIHSIQNLKGTDNQRKGFAHRDINPSNILVFPGDAGLFTPGFKLKLADFDTATPVRSLEDTQLVSHDNDGTRTYCAPEASRIYTEQEQEIMEVPVSIDVWSLGCVISESLVWLNGGSTALDAAGENRKEMIKTSYPFIVNSGYDMCFHNSSVVLSCVIDSHRAASVALQYISPSYRVIRGLLDLRMLRRDRVQGYLREKFGDQSIEVQVFKNEFVFYLDIPLSAEEEEEIDELLCESYLASLWQTFFGVYCGMSAWMVEMAT</sequence>
<feature type="domain" description="Protein kinase" evidence="2">
    <location>
        <begin position="914"/>
        <end position="1237"/>
    </location>
</feature>
<reference evidence="3" key="1">
    <citation type="journal article" date="2020" name="BMC Genomics">
        <title>Correction to: Identification and distribution of gene clusters required for synthesis of sphingolipid metabolism inhibitors in diverse species of the filamentous fungus Fusarium.</title>
        <authorList>
            <person name="Kim H.S."/>
            <person name="Lohmar J.M."/>
            <person name="Busman M."/>
            <person name="Brown D.W."/>
            <person name="Naumann T.A."/>
            <person name="Divon H.H."/>
            <person name="Lysoe E."/>
            <person name="Uhlig S."/>
            <person name="Proctor R.H."/>
        </authorList>
    </citation>
    <scope>NUCLEOTIDE SEQUENCE</scope>
    <source>
        <strain evidence="3">NRRL 20472</strain>
    </source>
</reference>
<feature type="compositionally biased region" description="Polar residues" evidence="1">
    <location>
        <begin position="230"/>
        <end position="244"/>
    </location>
</feature>
<dbReference type="GO" id="GO:0005524">
    <property type="term" value="F:ATP binding"/>
    <property type="evidence" value="ECO:0007669"/>
    <property type="project" value="InterPro"/>
</dbReference>